<dbReference type="PROSITE" id="PS51375">
    <property type="entry name" value="PPR"/>
    <property type="match status" value="1"/>
</dbReference>
<sequence length="817" mass="91846">MYRKRTTFLTIKSIAAFKVRSPLCPSLISDIPGNSCSSLPLKAFTLSRTLSTATERADPHHSEDPSLADNSSGFQVDYSQNAGSSPREDLQGDNGSGYGERLRQFDAVPDDFHGRGPRKFWNNTSGYYGENDRQVYGQQYSSGFRRENLRELPQSGNGFSGGNNRQEFQQSLSASRRGDVTVEPAGCWRSSNGSSRENFRNSFQSADGSFGPGPSTADSFHQSNPPYGRNPTEALQSSNRYPHDFTNVPYKDNLSYVPHDFNGYNGVNSQVLQQSSNMSKTGSPAYTFGASGYGRVNARESSQMNMGEENPIEIQAKHNSWYGQNSNQLKQGSNFPIGNERHTLYQRLDYCNGNLMQNPVKSFQGNLGITEQKPDGFYVQNRAESQQDPNVYSNQNSFNYYGGAGAYQMPESTASSNGMPEAAETTKLMGTVEELDEFCKERKMKEAVEVLGLLAERGIIIDLPRYLNLIEACGDSQSPDEAKIIHDHIMRSMPQAELWVLNRILKMYCECGLMEDAHRLFENMPVRNLTSWDTLISGFAANELGEEAIDVFTQFKQLRLVPDGKLFIGVIFACSVLNAVDEGILHFESMSKAYGISPTMEHYVAMVELFGNSGHIDEAVEFVEKMPIQPTLDIWEALMNFCRMHGHVELGDHYANLVECLDSSRLSEQSKAGLLTVKTLKVMGTKQNKDSQDKRRINNFLAGRPADTFMQEQIRYLSRQMKEAGYVPDFRSALHDVDEESKEECLLYHSEKLALIYGAMNSPARQPVRIIKNLRICVDCHNALKIISKLSGREIINRDTKRYHHFNDGRCSCKDYW</sequence>
<organism evidence="5 6">
    <name type="scientific">Aristolochia fimbriata</name>
    <name type="common">White veined hardy Dutchman's pipe vine</name>
    <dbReference type="NCBI Taxonomy" id="158543"/>
    <lineage>
        <taxon>Eukaryota</taxon>
        <taxon>Viridiplantae</taxon>
        <taxon>Streptophyta</taxon>
        <taxon>Embryophyta</taxon>
        <taxon>Tracheophyta</taxon>
        <taxon>Spermatophyta</taxon>
        <taxon>Magnoliopsida</taxon>
        <taxon>Magnoliidae</taxon>
        <taxon>Piperales</taxon>
        <taxon>Aristolochiaceae</taxon>
        <taxon>Aristolochia</taxon>
    </lineage>
</organism>
<dbReference type="PANTHER" id="PTHR47926">
    <property type="entry name" value="PENTATRICOPEPTIDE REPEAT-CONTAINING PROTEIN"/>
    <property type="match status" value="1"/>
</dbReference>
<dbReference type="Pfam" id="PF01535">
    <property type="entry name" value="PPR"/>
    <property type="match status" value="4"/>
</dbReference>
<feature type="region of interest" description="Disordered" evidence="3">
    <location>
        <begin position="52"/>
        <end position="101"/>
    </location>
</feature>
<evidence type="ECO:0000313" key="6">
    <source>
        <dbReference type="Proteomes" id="UP000825729"/>
    </source>
</evidence>
<feature type="region of interest" description="Disordered" evidence="3">
    <location>
        <begin position="152"/>
        <end position="240"/>
    </location>
</feature>
<dbReference type="GO" id="GO:0003723">
    <property type="term" value="F:RNA binding"/>
    <property type="evidence" value="ECO:0007669"/>
    <property type="project" value="InterPro"/>
</dbReference>
<feature type="compositionally biased region" description="Polar residues" evidence="3">
    <location>
        <begin position="189"/>
        <end position="207"/>
    </location>
</feature>
<feature type="compositionally biased region" description="Basic and acidic residues" evidence="3">
    <location>
        <begin position="55"/>
        <end position="64"/>
    </location>
</feature>
<evidence type="ECO:0000256" key="2">
    <source>
        <dbReference type="PROSITE-ProRule" id="PRU00708"/>
    </source>
</evidence>
<protein>
    <recommendedName>
        <fullName evidence="4">DYW domain-containing protein</fullName>
    </recommendedName>
</protein>
<comment type="caution">
    <text evidence="5">The sequence shown here is derived from an EMBL/GenBank/DDBJ whole genome shotgun (WGS) entry which is preliminary data.</text>
</comment>
<proteinExistence type="predicted"/>
<name>A0AAV7DWC0_ARIFI</name>
<dbReference type="InterPro" id="IPR046960">
    <property type="entry name" value="PPR_At4g14850-like_plant"/>
</dbReference>
<evidence type="ECO:0000313" key="5">
    <source>
        <dbReference type="EMBL" id="KAG9440824.1"/>
    </source>
</evidence>
<dbReference type="Pfam" id="PF14432">
    <property type="entry name" value="DYW_deaminase"/>
    <property type="match status" value="1"/>
</dbReference>
<dbReference type="PANTHER" id="PTHR47926:SF388">
    <property type="entry name" value="DYW DOMAIN-CONTAINING PROTEIN"/>
    <property type="match status" value="1"/>
</dbReference>
<dbReference type="InterPro" id="IPR011990">
    <property type="entry name" value="TPR-like_helical_dom_sf"/>
</dbReference>
<dbReference type="InterPro" id="IPR002885">
    <property type="entry name" value="PPR_rpt"/>
</dbReference>
<dbReference type="GO" id="GO:0009451">
    <property type="term" value="P:RNA modification"/>
    <property type="evidence" value="ECO:0007669"/>
    <property type="project" value="InterPro"/>
</dbReference>
<accession>A0AAV7DWC0</accession>
<dbReference type="InterPro" id="IPR032867">
    <property type="entry name" value="DYW_dom"/>
</dbReference>
<evidence type="ECO:0000256" key="3">
    <source>
        <dbReference type="SAM" id="MobiDB-lite"/>
    </source>
</evidence>
<dbReference type="AlphaFoldDB" id="A0AAV7DWC0"/>
<keyword evidence="1" id="KW-0677">Repeat</keyword>
<gene>
    <name evidence="5" type="ORF">H6P81_020989</name>
</gene>
<dbReference type="GO" id="GO:0008270">
    <property type="term" value="F:zinc ion binding"/>
    <property type="evidence" value="ECO:0007669"/>
    <property type="project" value="InterPro"/>
</dbReference>
<feature type="domain" description="DYW" evidence="4">
    <location>
        <begin position="725"/>
        <end position="817"/>
    </location>
</feature>
<dbReference type="EMBL" id="JAINDJ010000008">
    <property type="protein sequence ID" value="KAG9440824.1"/>
    <property type="molecule type" value="Genomic_DNA"/>
</dbReference>
<feature type="compositionally biased region" description="Polar residues" evidence="3">
    <location>
        <begin position="68"/>
        <end position="84"/>
    </location>
</feature>
<feature type="repeat" description="PPR" evidence="2">
    <location>
        <begin position="528"/>
        <end position="562"/>
    </location>
</feature>
<dbReference type="Proteomes" id="UP000825729">
    <property type="component" value="Unassembled WGS sequence"/>
</dbReference>
<keyword evidence="6" id="KW-1185">Reference proteome</keyword>
<reference evidence="5 6" key="1">
    <citation type="submission" date="2021-07" db="EMBL/GenBank/DDBJ databases">
        <title>The Aristolochia fimbriata genome: insights into angiosperm evolution, floral development and chemical biosynthesis.</title>
        <authorList>
            <person name="Jiao Y."/>
        </authorList>
    </citation>
    <scope>NUCLEOTIDE SEQUENCE [LARGE SCALE GENOMIC DNA]</scope>
    <source>
        <strain evidence="5">IBCAS-2021</strain>
        <tissue evidence="5">Leaf</tissue>
    </source>
</reference>
<feature type="compositionally biased region" description="Polar residues" evidence="3">
    <location>
        <begin position="216"/>
        <end position="225"/>
    </location>
</feature>
<evidence type="ECO:0000256" key="1">
    <source>
        <dbReference type="ARBA" id="ARBA00022737"/>
    </source>
</evidence>
<dbReference type="Gene3D" id="1.25.40.10">
    <property type="entry name" value="Tetratricopeptide repeat domain"/>
    <property type="match status" value="2"/>
</dbReference>
<evidence type="ECO:0000259" key="4">
    <source>
        <dbReference type="Pfam" id="PF14432"/>
    </source>
</evidence>
<feature type="compositionally biased region" description="Polar residues" evidence="3">
    <location>
        <begin position="154"/>
        <end position="174"/>
    </location>
</feature>